<organism evidence="2">
    <name type="scientific">viral metagenome</name>
    <dbReference type="NCBI Taxonomy" id="1070528"/>
    <lineage>
        <taxon>unclassified sequences</taxon>
        <taxon>metagenomes</taxon>
        <taxon>organismal metagenomes</taxon>
    </lineage>
</organism>
<proteinExistence type="predicted"/>
<evidence type="ECO:0000313" key="2">
    <source>
        <dbReference type="EMBL" id="QHU08548.1"/>
    </source>
</evidence>
<protein>
    <submittedName>
        <fullName evidence="2">Uncharacterized protein</fullName>
    </submittedName>
</protein>
<reference evidence="2" key="1">
    <citation type="journal article" date="2020" name="Nature">
        <title>Giant virus diversity and host interactions through global metagenomics.</title>
        <authorList>
            <person name="Schulz F."/>
            <person name="Roux S."/>
            <person name="Paez-Espino D."/>
            <person name="Jungbluth S."/>
            <person name="Walsh D.A."/>
            <person name="Denef V.J."/>
            <person name="McMahon K.D."/>
            <person name="Konstantinidis K.T."/>
            <person name="Eloe-Fadrosh E.A."/>
            <person name="Kyrpides N.C."/>
            <person name="Woyke T."/>
        </authorList>
    </citation>
    <scope>NUCLEOTIDE SEQUENCE</scope>
    <source>
        <strain evidence="2">GVMAG-S-1063924-116</strain>
    </source>
</reference>
<feature type="region of interest" description="Disordered" evidence="1">
    <location>
        <begin position="74"/>
        <end position="94"/>
    </location>
</feature>
<name>A0A6C0JXE6_9ZZZZ</name>
<evidence type="ECO:0000256" key="1">
    <source>
        <dbReference type="SAM" id="MobiDB-lite"/>
    </source>
</evidence>
<dbReference type="EMBL" id="MN740698">
    <property type="protein sequence ID" value="QHU08548.1"/>
    <property type="molecule type" value="Genomic_DNA"/>
</dbReference>
<dbReference type="AlphaFoldDB" id="A0A6C0JXE6"/>
<sequence>MRRDVRTKYVVVAFKETKDERLSVTFTGGRDSNVTFLGSYFLGDVYRRAHAPGGRCLHRKPCRRASNLRRPRNPCYFSDDSETSDSEEGSRVHEPNDITLVPDEVWRHVYDSLQSRSGTSKYYAYKLEQIFWPCQETTEEVPDLVLTGESAVEIDYSESIRHVKVESFDALIALRSLDLPNLVKLSLGRSMSLTKEVIGQLTPYSYCEIELPSTTRDKDKILKTGTETLSISGCKEVEGYEGFRSYRYTMESNLFHPSSTLYLDMNRLGPKVVDVTILDDFGQKIEIVSALKSGKSARTCL</sequence>
<accession>A0A6C0JXE6</accession>